<sequence length="204" mass="22131">MEKAMKSILLMSLLLLLMPFRLMSAQSLYCPQNHGYINIGMSMEQVIAACGQPLSKQESNQPILQKIPVQQLIYNNLGNSDGLYSGSLNVPQGTAFYGVWNIPTGSSGVQLEVDILNNKVQDIRVNGGNTNAFSLCNDTSIQIGDPATKVYGACGSPNLVNNTYINQVVPTATKPQVWVYKPGPYQPAFSLTFVDGKLQSIGNN</sequence>
<comment type="caution">
    <text evidence="1">The sequence shown here is derived from an EMBL/GenBank/DDBJ whole genome shotgun (WGS) entry which is preliminary data.</text>
</comment>
<evidence type="ECO:0000313" key="2">
    <source>
        <dbReference type="Proteomes" id="UP000239239"/>
    </source>
</evidence>
<proteinExistence type="predicted"/>
<dbReference type="AlphaFoldDB" id="A0A2S6EXU9"/>
<dbReference type="EMBL" id="PQWY01000015">
    <property type="protein sequence ID" value="PPK30014.1"/>
    <property type="molecule type" value="Genomic_DNA"/>
</dbReference>
<dbReference type="Proteomes" id="UP000239239">
    <property type="component" value="Unassembled WGS sequence"/>
</dbReference>
<accession>A0A2S6EXU9</accession>
<dbReference type="Pfam" id="PF11006">
    <property type="entry name" value="DUF2845"/>
    <property type="match status" value="2"/>
</dbReference>
<name>A0A2S6EXU9_LEGPN</name>
<dbReference type="InterPro" id="IPR021268">
    <property type="entry name" value="DUF2845"/>
</dbReference>
<dbReference type="OrthoDB" id="5642748at2"/>
<gene>
    <name evidence="1" type="ORF">C3928_10280</name>
</gene>
<organism evidence="1 2">
    <name type="scientific">Legionella pneumophila</name>
    <dbReference type="NCBI Taxonomy" id="446"/>
    <lineage>
        <taxon>Bacteria</taxon>
        <taxon>Pseudomonadati</taxon>
        <taxon>Pseudomonadota</taxon>
        <taxon>Gammaproteobacteria</taxon>
        <taxon>Legionellales</taxon>
        <taxon>Legionellaceae</taxon>
        <taxon>Legionella</taxon>
    </lineage>
</organism>
<reference evidence="1 2" key="1">
    <citation type="submission" date="2018-02" db="EMBL/GenBank/DDBJ databases">
        <title>Draft genome sequences of four Legionella pneumophila clinical strains isolated in Ontario.</title>
        <authorList>
            <person name="Fortuna A."/>
            <person name="Ramnarine R."/>
            <person name="Li A."/>
            <person name="Frantz C."/>
            <person name="Mallo G."/>
        </authorList>
    </citation>
    <scope>NUCLEOTIDE SEQUENCE [LARGE SCALE GENOMIC DNA]</scope>
    <source>
        <strain evidence="1 2">LG61</strain>
    </source>
</reference>
<protein>
    <submittedName>
        <fullName evidence="1">DUF2845 domain-containing protein</fullName>
    </submittedName>
</protein>
<evidence type="ECO:0000313" key="1">
    <source>
        <dbReference type="EMBL" id="PPK30014.1"/>
    </source>
</evidence>